<organism evidence="1 2">
    <name type="scientific">Aduncisulcus paluster</name>
    <dbReference type="NCBI Taxonomy" id="2918883"/>
    <lineage>
        <taxon>Eukaryota</taxon>
        <taxon>Metamonada</taxon>
        <taxon>Carpediemonas-like organisms</taxon>
        <taxon>Aduncisulcus</taxon>
    </lineage>
</organism>
<accession>A0ABQ5KFG5</accession>
<feature type="non-terminal residue" evidence="1">
    <location>
        <position position="1"/>
    </location>
</feature>
<evidence type="ECO:0000313" key="2">
    <source>
        <dbReference type="Proteomes" id="UP001057375"/>
    </source>
</evidence>
<keyword evidence="2" id="KW-1185">Reference proteome</keyword>
<protein>
    <submittedName>
        <fullName evidence="1">Uncharacterized protein</fullName>
    </submittedName>
</protein>
<sequence>SPDQLTTAATQYEQGHGKGESIVEKLAAQSGMDSVSFLKAQAKLWGGTYHSMEEWEAQKRSSARYEQKLRNSEYVLDNAAEFRPDEIVRAAQEVLEKSGYSFELMGIDNVQELLNHYGIEVNVEQVEAEDR</sequence>
<proteinExistence type="predicted"/>
<reference evidence="1" key="1">
    <citation type="submission" date="2022-03" db="EMBL/GenBank/DDBJ databases">
        <title>Draft genome sequence of Aduncisulcus paluster, a free-living microaerophilic Fornicata.</title>
        <authorList>
            <person name="Yuyama I."/>
            <person name="Kume K."/>
            <person name="Tamura T."/>
            <person name="Inagaki Y."/>
            <person name="Hashimoto T."/>
        </authorList>
    </citation>
    <scope>NUCLEOTIDE SEQUENCE</scope>
    <source>
        <strain evidence="1">NY0171</strain>
    </source>
</reference>
<evidence type="ECO:0000313" key="1">
    <source>
        <dbReference type="EMBL" id="GKT31280.1"/>
    </source>
</evidence>
<name>A0ABQ5KFG5_9EUKA</name>
<dbReference type="Proteomes" id="UP001057375">
    <property type="component" value="Unassembled WGS sequence"/>
</dbReference>
<comment type="caution">
    <text evidence="1">The sequence shown here is derived from an EMBL/GenBank/DDBJ whole genome shotgun (WGS) entry which is preliminary data.</text>
</comment>
<gene>
    <name evidence="1" type="ORF">ADUPG1_001943</name>
</gene>
<dbReference type="EMBL" id="BQXS01001992">
    <property type="protein sequence ID" value="GKT31280.1"/>
    <property type="molecule type" value="Genomic_DNA"/>
</dbReference>